<keyword evidence="4" id="KW-0728">SH3 domain</keyword>
<accession>A0A9Y3QZB3</accession>
<dbReference type="Pfam" id="PF00625">
    <property type="entry name" value="Guanylate_kin"/>
    <property type="match status" value="1"/>
</dbReference>
<dbReference type="Gene3D" id="2.30.30.40">
    <property type="entry name" value="SH3 Domains"/>
    <property type="match status" value="1"/>
</dbReference>
<keyword evidence="7" id="KW-0597">Phosphoprotein</keyword>
<dbReference type="FunFam" id="3.40.50.300:FF:000023">
    <property type="entry name" value="Voltage-dependent L-type calcium channel subunit beta-2"/>
    <property type="match status" value="1"/>
</dbReference>
<gene>
    <name evidence="19" type="primary">cacnb3a</name>
</gene>
<dbReference type="GO" id="GO:0005891">
    <property type="term" value="C:voltage-gated calcium channel complex"/>
    <property type="evidence" value="ECO:0007669"/>
    <property type="project" value="InterPro"/>
</dbReference>
<evidence type="ECO:0000256" key="8">
    <source>
        <dbReference type="ARBA" id="ARBA00022568"/>
    </source>
</evidence>
<name>A0A9Y3QZB3_9CICH</name>
<evidence type="ECO:0000256" key="10">
    <source>
        <dbReference type="ARBA" id="ARBA00022882"/>
    </source>
</evidence>
<feature type="region of interest" description="Disordered" evidence="16">
    <location>
        <begin position="172"/>
        <end position="214"/>
    </location>
</feature>
<feature type="compositionally biased region" description="Acidic residues" evidence="16">
    <location>
        <begin position="488"/>
        <end position="507"/>
    </location>
</feature>
<organism evidence="18 19">
    <name type="scientific">Pundamilia nyererei</name>
    <dbReference type="NCBI Taxonomy" id="303518"/>
    <lineage>
        <taxon>Eukaryota</taxon>
        <taxon>Metazoa</taxon>
        <taxon>Chordata</taxon>
        <taxon>Craniata</taxon>
        <taxon>Vertebrata</taxon>
        <taxon>Euteleostomi</taxon>
        <taxon>Actinopterygii</taxon>
        <taxon>Neopterygii</taxon>
        <taxon>Teleostei</taxon>
        <taxon>Neoteleostei</taxon>
        <taxon>Acanthomorphata</taxon>
        <taxon>Ovalentaria</taxon>
        <taxon>Cichlomorphae</taxon>
        <taxon>Cichliformes</taxon>
        <taxon>Cichlidae</taxon>
        <taxon>African cichlids</taxon>
        <taxon>Pseudocrenilabrinae</taxon>
        <taxon>Haplochromini</taxon>
        <taxon>Pundamilia</taxon>
    </lineage>
</organism>
<keyword evidence="9" id="KW-0106">Calcium</keyword>
<keyword evidence="5" id="KW-0813">Transport</keyword>
<dbReference type="PRINTS" id="PR01626">
    <property type="entry name" value="LCACHANNELB"/>
</dbReference>
<evidence type="ECO:0000256" key="13">
    <source>
        <dbReference type="ARBA" id="ARBA00030522"/>
    </source>
</evidence>
<dbReference type="GO" id="GO:0005245">
    <property type="term" value="F:voltage-gated calcium channel activity"/>
    <property type="evidence" value="ECO:0007669"/>
    <property type="project" value="InterPro"/>
</dbReference>
<dbReference type="SUPFAM" id="SSF50044">
    <property type="entry name" value="SH3-domain"/>
    <property type="match status" value="1"/>
</dbReference>
<feature type="region of interest" description="Disordered" evidence="16">
    <location>
        <begin position="425"/>
        <end position="567"/>
    </location>
</feature>
<dbReference type="Gene3D" id="3.40.50.300">
    <property type="entry name" value="P-loop containing nucleotide triphosphate hydrolases"/>
    <property type="match status" value="1"/>
</dbReference>
<dbReference type="Proteomes" id="UP000695023">
    <property type="component" value="Unplaced"/>
</dbReference>
<proteinExistence type="inferred from homology"/>
<dbReference type="SMART" id="SM00072">
    <property type="entry name" value="GuKc"/>
    <property type="match status" value="1"/>
</dbReference>
<evidence type="ECO:0000256" key="5">
    <source>
        <dbReference type="ARBA" id="ARBA00022448"/>
    </source>
</evidence>
<evidence type="ECO:0000256" key="12">
    <source>
        <dbReference type="ARBA" id="ARBA00023303"/>
    </source>
</evidence>
<evidence type="ECO:0000256" key="1">
    <source>
        <dbReference type="ARBA" id="ARBA00004496"/>
    </source>
</evidence>
<dbReference type="AlphaFoldDB" id="A0A9Y3QZB3"/>
<feature type="compositionally biased region" description="Polar residues" evidence="16">
    <location>
        <begin position="60"/>
        <end position="72"/>
    </location>
</feature>
<feature type="region of interest" description="Disordered" evidence="16">
    <location>
        <begin position="1"/>
        <end position="86"/>
    </location>
</feature>
<protein>
    <recommendedName>
        <fullName evidence="3">Voltage-dependent L-type calcium channel subunit beta-3</fullName>
    </recommendedName>
    <alternativeName>
        <fullName evidence="13">Calcium channel voltage-dependent subunit beta 3</fullName>
    </alternativeName>
</protein>
<dbReference type="SUPFAM" id="SSF52540">
    <property type="entry name" value="P-loop containing nucleoside triphosphate hydrolases"/>
    <property type="match status" value="1"/>
</dbReference>
<comment type="subunit">
    <text evidence="15">Component of a calcium channel complex consisting of a pore-forming alpha subunit (CACNA1C) and the ancillary subunits CACNB3 and CACNA2D1. The channel complex contains alpha, beta, gamma and delta subunits in a 1:1:1:1 ratio. Interacts with CACNA2D4. Interacts with FASLG. Interacts with CBARP; prevents the interaction of CACNB3 with the alpha subunit CACNA1C thereby negatively regulating the activity of the corresponding calcium channel.</text>
</comment>
<dbReference type="PANTHER" id="PTHR11824">
    <property type="entry name" value="VOLTAGE-DEPENDENT CALCIUM CHANNEL BETA SUBUNIT"/>
    <property type="match status" value="1"/>
</dbReference>
<evidence type="ECO:0000259" key="17">
    <source>
        <dbReference type="SMART" id="SM00072"/>
    </source>
</evidence>
<evidence type="ECO:0000256" key="7">
    <source>
        <dbReference type="ARBA" id="ARBA00022553"/>
    </source>
</evidence>
<evidence type="ECO:0000313" key="19">
    <source>
        <dbReference type="RefSeq" id="XP_005731823.1"/>
    </source>
</evidence>
<dbReference type="RefSeq" id="XP_005731823.1">
    <property type="nucleotide sequence ID" value="XM_005731766.1"/>
</dbReference>
<keyword evidence="6" id="KW-0963">Cytoplasm</keyword>
<evidence type="ECO:0000256" key="11">
    <source>
        <dbReference type="ARBA" id="ARBA00023065"/>
    </source>
</evidence>
<evidence type="ECO:0000256" key="15">
    <source>
        <dbReference type="ARBA" id="ARBA00046590"/>
    </source>
</evidence>
<dbReference type="CTD" id="565158"/>
<evidence type="ECO:0000256" key="6">
    <source>
        <dbReference type="ARBA" id="ARBA00022490"/>
    </source>
</evidence>
<keyword evidence="10" id="KW-0851">Voltage-gated channel</keyword>
<evidence type="ECO:0000256" key="3">
    <source>
        <dbReference type="ARBA" id="ARBA00019004"/>
    </source>
</evidence>
<reference evidence="19" key="1">
    <citation type="submission" date="2025-08" db="UniProtKB">
        <authorList>
            <consortium name="RefSeq"/>
        </authorList>
    </citation>
    <scope>IDENTIFICATION</scope>
</reference>
<feature type="compositionally biased region" description="Basic and acidic residues" evidence="16">
    <location>
        <begin position="205"/>
        <end position="214"/>
    </location>
</feature>
<dbReference type="InterPro" id="IPR000584">
    <property type="entry name" value="VDCC_L_bsu"/>
</dbReference>
<dbReference type="InterPro" id="IPR027417">
    <property type="entry name" value="P-loop_NTPase"/>
</dbReference>
<feature type="compositionally biased region" description="Polar residues" evidence="16">
    <location>
        <begin position="425"/>
        <end position="437"/>
    </location>
</feature>
<evidence type="ECO:0000256" key="4">
    <source>
        <dbReference type="ARBA" id="ARBA00022443"/>
    </source>
</evidence>
<keyword evidence="18" id="KW-1185">Reference proteome</keyword>
<dbReference type="InterPro" id="IPR036028">
    <property type="entry name" value="SH3-like_dom_sf"/>
</dbReference>
<keyword evidence="8" id="KW-0109">Calcium transport</keyword>
<evidence type="ECO:0000313" key="18">
    <source>
        <dbReference type="Proteomes" id="UP000695023"/>
    </source>
</evidence>
<comment type="subcellular location">
    <subcellularLocation>
        <location evidence="1">Cytoplasm</location>
    </subcellularLocation>
</comment>
<keyword evidence="12" id="KW-0407">Ion channel</keyword>
<feature type="domain" description="Guanylate kinase/L-type calcium channel beta subunit" evidence="17">
    <location>
        <begin position="222"/>
        <end position="400"/>
    </location>
</feature>
<keyword evidence="11" id="KW-0406">Ion transport</keyword>
<dbReference type="InterPro" id="IPR008145">
    <property type="entry name" value="GK/Ca_channel_bsu"/>
</dbReference>
<evidence type="ECO:0000256" key="2">
    <source>
        <dbReference type="ARBA" id="ARBA00010836"/>
    </source>
</evidence>
<dbReference type="FunFam" id="2.30.30.40:FF:000049">
    <property type="entry name" value="Voltage-dependent L-type calcium channel subunit beta-3"/>
    <property type="match status" value="1"/>
</dbReference>
<feature type="compositionally biased region" description="Low complexity" evidence="16">
    <location>
        <begin position="44"/>
        <end position="53"/>
    </location>
</feature>
<comment type="similarity">
    <text evidence="2">Belongs to the calcium channel beta subunit family.</text>
</comment>
<evidence type="ECO:0000256" key="16">
    <source>
        <dbReference type="SAM" id="MobiDB-lite"/>
    </source>
</evidence>
<evidence type="ECO:0000256" key="14">
    <source>
        <dbReference type="ARBA" id="ARBA00045432"/>
    </source>
</evidence>
<evidence type="ECO:0000256" key="9">
    <source>
        <dbReference type="ARBA" id="ARBA00022837"/>
    </source>
</evidence>
<comment type="function">
    <text evidence="14">Regulatory subunit of the voltage-gated calcium channel that gives rise to L-type calcium currents. Increases CACNA1B peak calcium current and shifts the voltage dependencies of channel activation and inactivation. Increases CACNA1C peak calcium current and shifts the voltage dependencies of channel activation and inactivation.</text>
</comment>
<dbReference type="InterPro" id="IPR046937">
    <property type="entry name" value="CAB1-4_N_A-dom"/>
</dbReference>
<sequence length="567" mass="63889">MVQVKMSKSPVDPLSAVETGSQSHYFQLPRKLPKRKSRFKRSDGSTSSDTTSSFIKRQGSADSYTSRPSDSDLSAEEDREAYRREAERQAQQQLDRAKSKPVAFAVKTNVSYCGALDEDCPVQGAAVNFDAKDFLHIKEKYNNDWWIGRLVKEGADITFIPSPLRLEAMRLKQEQKQRKTGGNSSSLGDMVTGSWRTTPPSAGESKQKQKQEHVPPYDVVPSMRPVVLVGPSLKGYEVTDMMQKALFDFLKHRFEGRISITRVTADLSLAKRSVLNKRPIMERSNTRSSLAEVQSEIERIFELAKTLQLVVLDADTINHPAQLAKTSLAPIIVYVKVSSPKVLQRLIKSRGKSQSKHLNVQMMAADKLSQCPPDMFDVILDENQLEDACEHLAEYLEVYWRATHLPGNTPLNPLLEQSLMTPPSAISSLQNKNQPQPCETAGLEGDEEEEAGEEAHSPLEQDSLMPSDEASDSLSRGRRGSPCHRGGEEDEEEEEEEEEEEDEEDEYASPCHARTYRDMYPSHRSHTGGAHSANGHESQDRLLQREAQQGHNQRNRQRSRPWPRDTY</sequence>
<dbReference type="Pfam" id="PF12052">
    <property type="entry name" value="VGCC_beta4Aa_N"/>
    <property type="match status" value="1"/>
</dbReference>
<dbReference type="GO" id="GO:0005737">
    <property type="term" value="C:cytoplasm"/>
    <property type="evidence" value="ECO:0007669"/>
    <property type="project" value="UniProtKB-SubCell"/>
</dbReference>